<dbReference type="OrthoDB" id="3489571at2759"/>
<feature type="chain" id="PRO_5025651297" evidence="1">
    <location>
        <begin position="21"/>
        <end position="102"/>
    </location>
</feature>
<protein>
    <submittedName>
        <fullName evidence="2">Uncharacterized protein</fullName>
    </submittedName>
</protein>
<accession>A0A6A6A2L5</accession>
<evidence type="ECO:0000313" key="3">
    <source>
        <dbReference type="Proteomes" id="UP000799771"/>
    </source>
</evidence>
<dbReference type="Proteomes" id="UP000799771">
    <property type="component" value="Unassembled WGS sequence"/>
</dbReference>
<gene>
    <name evidence="2" type="ORF">P153DRAFT_346859</name>
</gene>
<dbReference type="AlphaFoldDB" id="A0A6A6A2L5"/>
<keyword evidence="3" id="KW-1185">Reference proteome</keyword>
<dbReference type="GeneID" id="54406574"/>
<sequence length="102" mass="10909">MRSTLLPLLSLLTLAPFVAADLHHDIICATKVGGATVYHADATNKACAAYRARNTGSQQWDTCPDCTVVLVGNLNICHSEGKHIGGDEMQYYCKQNGAMSVA</sequence>
<evidence type="ECO:0000313" key="2">
    <source>
        <dbReference type="EMBL" id="KAF2126040.1"/>
    </source>
</evidence>
<feature type="signal peptide" evidence="1">
    <location>
        <begin position="1"/>
        <end position="20"/>
    </location>
</feature>
<name>A0A6A6A2L5_9PLEO</name>
<evidence type="ECO:0000256" key="1">
    <source>
        <dbReference type="SAM" id="SignalP"/>
    </source>
</evidence>
<reference evidence="2" key="1">
    <citation type="journal article" date="2020" name="Stud. Mycol.">
        <title>101 Dothideomycetes genomes: a test case for predicting lifestyles and emergence of pathogens.</title>
        <authorList>
            <person name="Haridas S."/>
            <person name="Albert R."/>
            <person name="Binder M."/>
            <person name="Bloem J."/>
            <person name="Labutti K."/>
            <person name="Salamov A."/>
            <person name="Andreopoulos B."/>
            <person name="Baker S."/>
            <person name="Barry K."/>
            <person name="Bills G."/>
            <person name="Bluhm B."/>
            <person name="Cannon C."/>
            <person name="Castanera R."/>
            <person name="Culley D."/>
            <person name="Daum C."/>
            <person name="Ezra D."/>
            <person name="Gonzalez J."/>
            <person name="Henrissat B."/>
            <person name="Kuo A."/>
            <person name="Liang C."/>
            <person name="Lipzen A."/>
            <person name="Lutzoni F."/>
            <person name="Magnuson J."/>
            <person name="Mondo S."/>
            <person name="Nolan M."/>
            <person name="Ohm R."/>
            <person name="Pangilinan J."/>
            <person name="Park H.-J."/>
            <person name="Ramirez L."/>
            <person name="Alfaro M."/>
            <person name="Sun H."/>
            <person name="Tritt A."/>
            <person name="Yoshinaga Y."/>
            <person name="Zwiers L.-H."/>
            <person name="Turgeon B."/>
            <person name="Goodwin S."/>
            <person name="Spatafora J."/>
            <person name="Crous P."/>
            <person name="Grigoriev I."/>
        </authorList>
    </citation>
    <scope>NUCLEOTIDE SEQUENCE</scope>
    <source>
        <strain evidence="2">CBS 119687</strain>
    </source>
</reference>
<proteinExistence type="predicted"/>
<keyword evidence="1" id="KW-0732">Signal</keyword>
<organism evidence="2 3">
    <name type="scientific">Dothidotthia symphoricarpi CBS 119687</name>
    <dbReference type="NCBI Taxonomy" id="1392245"/>
    <lineage>
        <taxon>Eukaryota</taxon>
        <taxon>Fungi</taxon>
        <taxon>Dikarya</taxon>
        <taxon>Ascomycota</taxon>
        <taxon>Pezizomycotina</taxon>
        <taxon>Dothideomycetes</taxon>
        <taxon>Pleosporomycetidae</taxon>
        <taxon>Pleosporales</taxon>
        <taxon>Dothidotthiaceae</taxon>
        <taxon>Dothidotthia</taxon>
    </lineage>
</organism>
<dbReference type="EMBL" id="ML977514">
    <property type="protein sequence ID" value="KAF2126040.1"/>
    <property type="molecule type" value="Genomic_DNA"/>
</dbReference>
<dbReference type="RefSeq" id="XP_033520432.1">
    <property type="nucleotide sequence ID" value="XM_033666142.1"/>
</dbReference>